<evidence type="ECO:0008006" key="4">
    <source>
        <dbReference type="Google" id="ProtNLM"/>
    </source>
</evidence>
<comment type="caution">
    <text evidence="2">The sequence shown here is derived from an EMBL/GenBank/DDBJ whole genome shotgun (WGS) entry which is preliminary data.</text>
</comment>
<feature type="region of interest" description="Disordered" evidence="1">
    <location>
        <begin position="1"/>
        <end position="46"/>
    </location>
</feature>
<accession>A0A919KFU7</accession>
<evidence type="ECO:0000256" key="1">
    <source>
        <dbReference type="SAM" id="MobiDB-lite"/>
    </source>
</evidence>
<organism evidence="2 3">
    <name type="scientific">Streptomyces capoamus</name>
    <dbReference type="NCBI Taxonomy" id="68183"/>
    <lineage>
        <taxon>Bacteria</taxon>
        <taxon>Bacillati</taxon>
        <taxon>Actinomycetota</taxon>
        <taxon>Actinomycetes</taxon>
        <taxon>Kitasatosporales</taxon>
        <taxon>Streptomycetaceae</taxon>
        <taxon>Streptomyces</taxon>
    </lineage>
</organism>
<name>A0A919KFU7_9ACTN</name>
<protein>
    <recommendedName>
        <fullName evidence="4">Secreted protein</fullName>
    </recommendedName>
</protein>
<dbReference type="Pfam" id="PF18143">
    <property type="entry name" value="HAD_SAK_2"/>
    <property type="match status" value="1"/>
</dbReference>
<reference evidence="3" key="1">
    <citation type="journal article" date="2019" name="Int. J. Syst. Evol. Microbiol.">
        <title>The Global Catalogue of Microorganisms (GCM) 10K type strain sequencing project: providing services to taxonomists for standard genome sequencing and annotation.</title>
        <authorList>
            <consortium name="The Broad Institute Genomics Platform"/>
            <consortium name="The Broad Institute Genome Sequencing Center for Infectious Disease"/>
            <person name="Wu L."/>
            <person name="Ma J."/>
        </authorList>
    </citation>
    <scope>NUCLEOTIDE SEQUENCE [LARGE SCALE GENOMIC DNA]</scope>
    <source>
        <strain evidence="3">JCM 4253</strain>
    </source>
</reference>
<dbReference type="Proteomes" id="UP000619355">
    <property type="component" value="Unassembled WGS sequence"/>
</dbReference>
<evidence type="ECO:0000313" key="2">
    <source>
        <dbReference type="EMBL" id="GHG73378.1"/>
    </source>
</evidence>
<evidence type="ECO:0000313" key="3">
    <source>
        <dbReference type="Proteomes" id="UP000619355"/>
    </source>
</evidence>
<gene>
    <name evidence="2" type="ORF">GCM10018980_69750</name>
</gene>
<sequence length="230" mass="25004">MGVNPFGPESVTWGFKGRDGDSPARPPPRVTVELPGAPSRGPGSRRYAGYRAAVTSAAERPLLFLDVDGPLIPFGASYGSSTSLDQGNPLLDRLDPGIGSRLLALGCSLVWATTWAEDANEAVAPRLGLPELPVVEWPDAGPDDTPRGLHWKTRPLVEWADGRPFIWVDDEISAMDRLWVDARHPGPSLLHRVDPAQGLTDADFSALGAWLGARRPWPPRRIPTRHPHGW</sequence>
<dbReference type="AlphaFoldDB" id="A0A919KFU7"/>
<dbReference type="EMBL" id="BNBF01000032">
    <property type="protein sequence ID" value="GHG73378.1"/>
    <property type="molecule type" value="Genomic_DNA"/>
</dbReference>
<keyword evidence="3" id="KW-1185">Reference proteome</keyword>
<proteinExistence type="predicted"/>